<dbReference type="PROSITE" id="PS00659">
    <property type="entry name" value="GLYCOSYL_HYDROL_F5"/>
    <property type="match status" value="1"/>
</dbReference>
<evidence type="ECO:0000256" key="3">
    <source>
        <dbReference type="ARBA" id="ARBA00023295"/>
    </source>
</evidence>
<proteinExistence type="inferred from homology"/>
<sequence>MTNLNLNTIPEFTISGSNFKDPLTGNNLNFRCINFSGISKLPRGWSSHEKDKVFDYEDISFINRPVSLEEADSHFRRLSYWGFTVIRFVVTWEALEPYKPGVYDESYIDYLVKLIKIIEKHNIKLWIDPHQDTWSRFTGGSGHPAWTLYLAGLNPRNFEQTAAAVTHFQYSKNPLDMPKMVWSTNYEKLASATMFSLFYGGELFAPKCTVKLGDKLVNIQEYLQTHYINAYTHLAKRFAKEGLLGNTVIGFETMNEPNYGYLAYDKDLDDYRTNGMSMARMGDSPKCFEALKLGMGIETEVGFWGFGWLGLKELNKKKINPQGVKAWLQEGEIPSNVKLDDWQPWQTSGKCIWAEHGVWDIESKKLLQPQYFKNNPKTNKPMDVINECWKPFCIRYTNAIRDVKSDLIMLWSPTVFDVPPEFSPEEEPVTKQLVYSPHWYDGLTLSTLTFNWYNADTLGVYRHKYWNIVGAVRIGLGNIRNLFTETIKLLHDEAQENFKGIPVIIGETGIPYNMDNNKAFKTGDYSSQILAMDNIMNACEQPNVMSCTWNYSPLNCHDLGDFWNLEDLSIYCDEEDAPSSYSAKSDTLWLNSIDRGGRALESTIRPYALEIPGTVTKNYFQPRALNKKGPVYEFSYKVDLSVKTEYLTCKVFIPVHHYPPTSVISIEVNKGSFEVKQVELPNPSQENSPEPLYKRYLIWELNRNDIKEGEEVKLKLQIDNTHSML</sequence>
<dbReference type="STRING" id="796925.A0A137PHA1"/>
<dbReference type="Gene3D" id="3.20.20.80">
    <property type="entry name" value="Glycosidases"/>
    <property type="match status" value="2"/>
</dbReference>
<accession>A0A137PHA1</accession>
<feature type="domain" description="Glycoside hydrolase family 5" evidence="4">
    <location>
        <begin position="72"/>
        <end position="259"/>
    </location>
</feature>
<dbReference type="PANTHER" id="PTHR31308:SF5">
    <property type="entry name" value="ERGOSTERYL-BETA-GLUCOSIDASE"/>
    <property type="match status" value="1"/>
</dbReference>
<dbReference type="SUPFAM" id="SSF51445">
    <property type="entry name" value="(Trans)glycosidases"/>
    <property type="match status" value="1"/>
</dbReference>
<dbReference type="Proteomes" id="UP000070444">
    <property type="component" value="Unassembled WGS sequence"/>
</dbReference>
<keyword evidence="2 5" id="KW-0378">Hydrolase</keyword>
<keyword evidence="3" id="KW-0326">Glycosidase</keyword>
<dbReference type="OrthoDB" id="9971853at2759"/>
<dbReference type="GO" id="GO:0050295">
    <property type="term" value="F:steryl-beta-glucosidase activity"/>
    <property type="evidence" value="ECO:0007669"/>
    <property type="project" value="TreeGrafter"/>
</dbReference>
<comment type="similarity">
    <text evidence="1">Belongs to the glycosyl hydrolase 5 (cellulase A) family.</text>
</comment>
<organism evidence="5 6">
    <name type="scientific">Conidiobolus coronatus (strain ATCC 28846 / CBS 209.66 / NRRL 28638)</name>
    <name type="common">Delacroixia coronata</name>
    <dbReference type="NCBI Taxonomy" id="796925"/>
    <lineage>
        <taxon>Eukaryota</taxon>
        <taxon>Fungi</taxon>
        <taxon>Fungi incertae sedis</taxon>
        <taxon>Zoopagomycota</taxon>
        <taxon>Entomophthoromycotina</taxon>
        <taxon>Entomophthoromycetes</taxon>
        <taxon>Entomophthorales</taxon>
        <taxon>Ancylistaceae</taxon>
        <taxon>Conidiobolus</taxon>
    </lineage>
</organism>
<dbReference type="GO" id="GO:1904462">
    <property type="term" value="P:ergosteryl 3-beta-D-glucoside catabolic process"/>
    <property type="evidence" value="ECO:0007669"/>
    <property type="project" value="TreeGrafter"/>
</dbReference>
<gene>
    <name evidence="5" type="ORF">CONCODRAFT_82977</name>
</gene>
<evidence type="ECO:0000313" key="5">
    <source>
        <dbReference type="EMBL" id="KXN74384.1"/>
    </source>
</evidence>
<keyword evidence="6" id="KW-1185">Reference proteome</keyword>
<dbReference type="Pfam" id="PF00150">
    <property type="entry name" value="Cellulase"/>
    <property type="match status" value="1"/>
</dbReference>
<dbReference type="AlphaFoldDB" id="A0A137PHA1"/>
<evidence type="ECO:0000256" key="1">
    <source>
        <dbReference type="ARBA" id="ARBA00005641"/>
    </source>
</evidence>
<dbReference type="InterPro" id="IPR001547">
    <property type="entry name" value="Glyco_hydro_5"/>
</dbReference>
<dbReference type="EMBL" id="KQ964424">
    <property type="protein sequence ID" value="KXN74384.1"/>
    <property type="molecule type" value="Genomic_DNA"/>
</dbReference>
<dbReference type="InterPro" id="IPR018087">
    <property type="entry name" value="Glyco_hydro_5_CS"/>
</dbReference>
<protein>
    <submittedName>
        <fullName evidence="5">Glycoside hydrolase family 5 protein</fullName>
    </submittedName>
</protein>
<dbReference type="GO" id="GO:0000272">
    <property type="term" value="P:polysaccharide catabolic process"/>
    <property type="evidence" value="ECO:0007669"/>
    <property type="project" value="InterPro"/>
</dbReference>
<dbReference type="OMA" id="AACRYFA"/>
<reference evidence="5 6" key="1">
    <citation type="journal article" date="2015" name="Genome Biol. Evol.">
        <title>Phylogenomic analyses indicate that early fungi evolved digesting cell walls of algal ancestors of land plants.</title>
        <authorList>
            <person name="Chang Y."/>
            <person name="Wang S."/>
            <person name="Sekimoto S."/>
            <person name="Aerts A.L."/>
            <person name="Choi C."/>
            <person name="Clum A."/>
            <person name="LaButti K.M."/>
            <person name="Lindquist E.A."/>
            <person name="Yee Ngan C."/>
            <person name="Ohm R.A."/>
            <person name="Salamov A.A."/>
            <person name="Grigoriev I.V."/>
            <person name="Spatafora J.W."/>
            <person name="Berbee M.L."/>
        </authorList>
    </citation>
    <scope>NUCLEOTIDE SEQUENCE [LARGE SCALE GENOMIC DNA]</scope>
    <source>
        <strain evidence="5 6">NRRL 28638</strain>
    </source>
</reference>
<dbReference type="InterPro" id="IPR052066">
    <property type="entry name" value="Glycosphingolipid_Hydrolases"/>
</dbReference>
<dbReference type="InterPro" id="IPR017853">
    <property type="entry name" value="GH"/>
</dbReference>
<dbReference type="PANTHER" id="PTHR31308">
    <property type="match status" value="1"/>
</dbReference>
<evidence type="ECO:0000259" key="4">
    <source>
        <dbReference type="Pfam" id="PF00150"/>
    </source>
</evidence>
<evidence type="ECO:0000313" key="6">
    <source>
        <dbReference type="Proteomes" id="UP000070444"/>
    </source>
</evidence>
<evidence type="ECO:0000256" key="2">
    <source>
        <dbReference type="ARBA" id="ARBA00022801"/>
    </source>
</evidence>
<name>A0A137PHA1_CONC2</name>